<reference evidence="3 4" key="1">
    <citation type="journal article" date="2011" name="J. Gen. Appl. Microbiol.">
        <title>Draft genome sequencing of the enigmatic yeast Saitoella complicata.</title>
        <authorList>
            <person name="Nishida H."/>
            <person name="Hamamoto M."/>
            <person name="Sugiyama J."/>
        </authorList>
    </citation>
    <scope>NUCLEOTIDE SEQUENCE [LARGE SCALE GENOMIC DNA]</scope>
    <source>
        <strain evidence="3 4">NRRL Y-17804</strain>
    </source>
</reference>
<keyword evidence="4" id="KW-1185">Reference proteome</keyword>
<accession>A0A0E9NSJ6</accession>
<feature type="region of interest" description="Disordered" evidence="2">
    <location>
        <begin position="1237"/>
        <end position="1278"/>
    </location>
</feature>
<evidence type="ECO:0000313" key="4">
    <source>
        <dbReference type="Proteomes" id="UP000033140"/>
    </source>
</evidence>
<feature type="region of interest" description="Disordered" evidence="2">
    <location>
        <begin position="1109"/>
        <end position="1155"/>
    </location>
</feature>
<keyword evidence="1" id="KW-0175">Coiled coil</keyword>
<dbReference type="STRING" id="698492.A0A0E9NSJ6"/>
<dbReference type="EMBL" id="BACD03000067">
    <property type="protein sequence ID" value="GAO52390.1"/>
    <property type="molecule type" value="Genomic_DNA"/>
</dbReference>
<feature type="region of interest" description="Disordered" evidence="2">
    <location>
        <begin position="775"/>
        <end position="801"/>
    </location>
</feature>
<feature type="compositionally biased region" description="Low complexity" evidence="2">
    <location>
        <begin position="1"/>
        <end position="19"/>
    </location>
</feature>
<proteinExistence type="predicted"/>
<comment type="caution">
    <text evidence="3">The sequence shown here is derived from an EMBL/GenBank/DDBJ whole genome shotgun (WGS) entry which is preliminary data.</text>
</comment>
<evidence type="ECO:0000313" key="3">
    <source>
        <dbReference type="EMBL" id="GAO52390.1"/>
    </source>
</evidence>
<organism evidence="3 4">
    <name type="scientific">Saitoella complicata (strain BCRC 22490 / CBS 7301 / JCM 7358 / NBRC 10748 / NRRL Y-17804)</name>
    <dbReference type="NCBI Taxonomy" id="698492"/>
    <lineage>
        <taxon>Eukaryota</taxon>
        <taxon>Fungi</taxon>
        <taxon>Dikarya</taxon>
        <taxon>Ascomycota</taxon>
        <taxon>Taphrinomycotina</taxon>
        <taxon>Taphrinomycotina incertae sedis</taxon>
        <taxon>Saitoella</taxon>
    </lineage>
</organism>
<reference evidence="3 4" key="3">
    <citation type="journal article" date="2015" name="Genome Announc.">
        <title>Draft Genome Sequence of the Archiascomycetous Yeast Saitoella complicata.</title>
        <authorList>
            <person name="Yamauchi K."/>
            <person name="Kondo S."/>
            <person name="Hamamoto M."/>
            <person name="Takahashi Y."/>
            <person name="Ogura Y."/>
            <person name="Hayashi T."/>
            <person name="Nishida H."/>
        </authorList>
    </citation>
    <scope>NUCLEOTIDE SEQUENCE [LARGE SCALE GENOMIC DNA]</scope>
    <source>
        <strain evidence="3 4">NRRL Y-17804</strain>
    </source>
</reference>
<reference evidence="3 4" key="2">
    <citation type="journal article" date="2014" name="J. Gen. Appl. Microbiol.">
        <title>The early diverging ascomycetous budding yeast Saitoella complicata has three histone deacetylases belonging to the Clr6, Hos2, and Rpd3 lineages.</title>
        <authorList>
            <person name="Nishida H."/>
            <person name="Matsumoto T."/>
            <person name="Kondo S."/>
            <person name="Hamamoto M."/>
            <person name="Yoshikawa H."/>
        </authorList>
    </citation>
    <scope>NUCLEOTIDE SEQUENCE [LARGE SCALE GENOMIC DNA]</scope>
    <source>
        <strain evidence="3 4">NRRL Y-17804</strain>
    </source>
</reference>
<feature type="compositionally biased region" description="Polar residues" evidence="2">
    <location>
        <begin position="825"/>
        <end position="835"/>
    </location>
</feature>
<feature type="region of interest" description="Disordered" evidence="2">
    <location>
        <begin position="1"/>
        <end position="20"/>
    </location>
</feature>
<feature type="region of interest" description="Disordered" evidence="2">
    <location>
        <begin position="815"/>
        <end position="842"/>
    </location>
</feature>
<name>A0A0E9NSJ6_SAICN</name>
<feature type="compositionally biased region" description="Low complexity" evidence="2">
    <location>
        <begin position="1260"/>
        <end position="1274"/>
    </location>
</feature>
<feature type="compositionally biased region" description="Low complexity" evidence="2">
    <location>
        <begin position="918"/>
        <end position="932"/>
    </location>
</feature>
<protein>
    <submittedName>
        <fullName evidence="3">Uncharacterized protein</fullName>
    </submittedName>
</protein>
<evidence type="ECO:0000256" key="1">
    <source>
        <dbReference type="SAM" id="Coils"/>
    </source>
</evidence>
<sequence length="1312" mass="145663">MKRSNSSSNSVESSTRPSTASYILSRSLGCPTRKPNPSQHYSPIPISTLEENQIPYSGTNVSQLLRHQVILGFTGSWPFYLVTVGKAKTRAPEWEIESRLGREGFVMPLDRSTAVNIWRLDVKGKKLRFIEKSNDMGWRACCIPPVGFFTACHNMDKAKNQFRVVQVVLRRHLDMDVGGNLECRIWDVGRKAMSAVCVPAGEEERLVGGVCFAGLEEGRVVVGMESRLLWIEIPNEDESGDEACSSEADVCSEPDAKFWPPSSPDDIHYRKPFADPEEPVLKNPAVHILELDIYTSTLLSKIPPFSTTGLPKFTTFSTRVLNPAHLPILPRIIREEVVIAFGALGNWNTVFVFLLLAIHKKTRSITPVRAKHWQIPFNLKAPAPNASKLLDQSLRKLDARIPLGRHLCEKDCKNMKEVKVLAEYKVASGVEDARDSAKVLKSDELGVIIGGWGERIRYRWSRRVLCCTSHPRGSRFPDAHSQGVSNAMHSHELSTGSCDTLITSFLNQHDLSTSPGTSAPTAIECCCGAPDCASLKSNERVLAGLEKDVRIAAELGQALLNRHEVMVEAVKKLEVRNKELEEENQRTIRENRELLERLESLNNSLSVADSQVESLNHSLAQTEAELARFRHMASRAQTLDDQLCSVELEKSEIQQELEHSRRNERSAEARWHKAQKQLEELQMQMEAMEREVMEEREKTKDFWEKLEEKRKETKLEVVKQPKEDVLDNPQMATFVADLLATNQNLETSTSELRALLSSTQDEVALLREQLLLHQRQEDDDDKKPVSLDKSIGMHMPPRKATSQELHHHHHHYYHLADPNLPPTPGTSRIRSTTTDGVIKHPPRARYQAPGAMLTPARSGKMVSRKRSIVGMPGMSLKSGPVTSLIRDAATSSSMPATPSPLEVRRASSKKQKTPSILRSTSSSTSSSRTQSTIFDPVSEEENDTDPPLSSPEQHRQSLFLAQQDLLPSPPHSPGVAPLNLEPALKRTTSHESFMGLQGHMYPTPDTLPRTEGRLRRVASHESVLSLAPPPAVSQNPANKLLLGTLNRGRRPVASPLQVTSPTNSVLSPTSVMAGNVDTTAILTPAKSTMANSNYSRMLLRSAAGAKKAASPLPEEGGKSGWFGSGSAKKPNASVETGSDGKTETPVKESAGSGGWFWQRKNTPKALYCALTTGLDNCQAGKQQLYRSNVKIGVTAARLDTRASRKSDRWAKHPRASVYALRMEPTPPIFHPPSLPNVPTSRHEPFDPPSNSMVATKHPGSVYRARSQSSCSSLRSEPRHLTPRSLKLDYYLSRRSHHSLSLIQQQSFVHQHA</sequence>
<gene>
    <name evidence="3" type="ORF">G7K_6468-t1</name>
</gene>
<evidence type="ECO:0000256" key="2">
    <source>
        <dbReference type="SAM" id="MobiDB-lite"/>
    </source>
</evidence>
<feature type="region of interest" description="Disordered" evidence="2">
    <location>
        <begin position="888"/>
        <end position="953"/>
    </location>
</feature>
<dbReference type="Proteomes" id="UP000033140">
    <property type="component" value="Unassembled WGS sequence"/>
</dbReference>
<feature type="compositionally biased region" description="Low complexity" evidence="2">
    <location>
        <begin position="888"/>
        <end position="900"/>
    </location>
</feature>
<feature type="coiled-coil region" evidence="1">
    <location>
        <begin position="563"/>
        <end position="698"/>
    </location>
</feature>